<evidence type="ECO:0000313" key="1">
    <source>
        <dbReference type="Proteomes" id="UP000887579"/>
    </source>
</evidence>
<evidence type="ECO:0000313" key="2">
    <source>
        <dbReference type="WBParaSite" id="ES5_v2.g29281.t1"/>
    </source>
</evidence>
<dbReference type="Proteomes" id="UP000887579">
    <property type="component" value="Unplaced"/>
</dbReference>
<dbReference type="WBParaSite" id="ES5_v2.g29281.t1">
    <property type="protein sequence ID" value="ES5_v2.g29281.t1"/>
    <property type="gene ID" value="ES5_v2.g29281"/>
</dbReference>
<sequence>KRYEFPRQQQDEPATEPEIMQFKASQKLLNPNQAVYVQSSGAMDATSTSQQIPQQQQQRHHETVNSEEQVQMEFTARSGQQIFLEILAQPSPSKIDNSPNEIREEKEPTTNDKSLTNELQPSTSQVDETHDLKYNDSTTNSVQHQQTSSTTPEEPIQAASNDSLAKDGQRPSTSSAREEVEAVAAEQANSKRVRIFKITSTFISNLILY</sequence>
<reference evidence="2" key="1">
    <citation type="submission" date="2022-11" db="UniProtKB">
        <authorList>
            <consortium name="WormBaseParasite"/>
        </authorList>
    </citation>
    <scope>IDENTIFICATION</scope>
</reference>
<protein>
    <submittedName>
        <fullName evidence="2">Uncharacterized protein</fullName>
    </submittedName>
</protein>
<organism evidence="1 2">
    <name type="scientific">Panagrolaimus sp. ES5</name>
    <dbReference type="NCBI Taxonomy" id="591445"/>
    <lineage>
        <taxon>Eukaryota</taxon>
        <taxon>Metazoa</taxon>
        <taxon>Ecdysozoa</taxon>
        <taxon>Nematoda</taxon>
        <taxon>Chromadorea</taxon>
        <taxon>Rhabditida</taxon>
        <taxon>Tylenchina</taxon>
        <taxon>Panagrolaimomorpha</taxon>
        <taxon>Panagrolaimoidea</taxon>
        <taxon>Panagrolaimidae</taxon>
        <taxon>Panagrolaimus</taxon>
    </lineage>
</organism>
<proteinExistence type="predicted"/>
<name>A0AC34GHR5_9BILA</name>
<accession>A0AC34GHR5</accession>